<feature type="compositionally biased region" description="Pro residues" evidence="1">
    <location>
        <begin position="215"/>
        <end position="232"/>
    </location>
</feature>
<organism evidence="2 3">
    <name type="scientific">Parthenolecanium corni</name>
    <dbReference type="NCBI Taxonomy" id="536013"/>
    <lineage>
        <taxon>Eukaryota</taxon>
        <taxon>Metazoa</taxon>
        <taxon>Ecdysozoa</taxon>
        <taxon>Arthropoda</taxon>
        <taxon>Hexapoda</taxon>
        <taxon>Insecta</taxon>
        <taxon>Pterygota</taxon>
        <taxon>Neoptera</taxon>
        <taxon>Paraneoptera</taxon>
        <taxon>Hemiptera</taxon>
        <taxon>Sternorrhyncha</taxon>
        <taxon>Coccoidea</taxon>
        <taxon>Coccidae</taxon>
        <taxon>Parthenolecanium</taxon>
    </lineage>
</organism>
<sequence length="435" mass="47689">MDLNLAEAMKNIVAKGIQTDVNASLSGPNYISEKLYLLLQLYLKNKGWNPSIELLQCFTELQESSMLPSASYLQMLASRVALDSQGRLILRESGKIILPFEHFANAVMLKHVTGPHGLHIGVEATIRAVVESYTIGRENFGMEKEFIAEIVQNCPNAACKFYKAQLDLSHSHNKPTYIPEVQSPIFQPSLAPSSSAVTMPSSMASNDIISNMAPPLQPPPSNSTPTKPPSRPPSVDITPLSDSNSVSNNNKLMRSNSESPSPSAPLPPPSPKPPPKPLTPRQQQQNKLADFLKANLENFDNITSVKELNGDGCWPDDGKRQDAGQEKIIRAFSEIMKNMNRMKSCVRPAMCKPYGKQSEALQKTVIDTIQLVQSLRSFLPPPHIAVSSWKNEDKHNRTERKSMSCGTNAMLSTSTASNGNNVTLSIDESNGNPSQ</sequence>
<feature type="region of interest" description="Disordered" evidence="1">
    <location>
        <begin position="412"/>
        <end position="435"/>
    </location>
</feature>
<evidence type="ECO:0008006" key="4">
    <source>
        <dbReference type="Google" id="ProtNLM"/>
    </source>
</evidence>
<dbReference type="AlphaFoldDB" id="A0AAN9Y8B3"/>
<name>A0AAN9Y8B3_9HEMI</name>
<feature type="region of interest" description="Disordered" evidence="1">
    <location>
        <begin position="206"/>
        <end position="285"/>
    </location>
</feature>
<gene>
    <name evidence="2" type="ORF">V9T40_003842</name>
</gene>
<dbReference type="EMBL" id="JBBCAQ010000006">
    <property type="protein sequence ID" value="KAK7603843.1"/>
    <property type="molecule type" value="Genomic_DNA"/>
</dbReference>
<evidence type="ECO:0000313" key="3">
    <source>
        <dbReference type="Proteomes" id="UP001367676"/>
    </source>
</evidence>
<protein>
    <recommendedName>
        <fullName evidence="4">Genetic suppressor element-like domain-containing protein</fullName>
    </recommendedName>
</protein>
<reference evidence="2 3" key="1">
    <citation type="submission" date="2024-03" db="EMBL/GenBank/DDBJ databases">
        <title>Adaptation during the transition from Ophiocordyceps entomopathogen to insect associate is accompanied by gene loss and intensified selection.</title>
        <authorList>
            <person name="Ward C.M."/>
            <person name="Onetto C.A."/>
            <person name="Borneman A.R."/>
        </authorList>
    </citation>
    <scope>NUCLEOTIDE SEQUENCE [LARGE SCALE GENOMIC DNA]</scope>
    <source>
        <strain evidence="2">AWRI1</strain>
        <tissue evidence="2">Single Adult Female</tissue>
    </source>
</reference>
<dbReference type="Proteomes" id="UP001367676">
    <property type="component" value="Unassembled WGS sequence"/>
</dbReference>
<feature type="compositionally biased region" description="Polar residues" evidence="1">
    <location>
        <begin position="240"/>
        <end position="258"/>
    </location>
</feature>
<proteinExistence type="predicted"/>
<comment type="caution">
    <text evidence="2">The sequence shown here is derived from an EMBL/GenBank/DDBJ whole genome shotgun (WGS) entry which is preliminary data.</text>
</comment>
<evidence type="ECO:0000256" key="1">
    <source>
        <dbReference type="SAM" id="MobiDB-lite"/>
    </source>
</evidence>
<evidence type="ECO:0000313" key="2">
    <source>
        <dbReference type="EMBL" id="KAK7603843.1"/>
    </source>
</evidence>
<keyword evidence="3" id="KW-1185">Reference proteome</keyword>
<accession>A0AAN9Y8B3</accession>
<feature type="compositionally biased region" description="Pro residues" evidence="1">
    <location>
        <begin position="262"/>
        <end position="278"/>
    </location>
</feature>